<keyword evidence="5 7" id="KW-0472">Membrane</keyword>
<evidence type="ECO:0000313" key="8">
    <source>
        <dbReference type="EMBL" id="NDV39228.1"/>
    </source>
</evidence>
<dbReference type="EMBL" id="GIBP01010259">
    <property type="protein sequence ID" value="NDV39228.1"/>
    <property type="molecule type" value="Transcribed_RNA"/>
</dbReference>
<proteinExistence type="inferred from homology"/>
<dbReference type="InterPro" id="IPR045176">
    <property type="entry name" value="Got1"/>
</dbReference>
<evidence type="ECO:0000256" key="4">
    <source>
        <dbReference type="ARBA" id="ARBA00023034"/>
    </source>
</evidence>
<evidence type="ECO:0000256" key="7">
    <source>
        <dbReference type="SAM" id="Phobius"/>
    </source>
</evidence>
<comment type="similarity">
    <text evidence="6">Belongs to the GOT1 family.</text>
</comment>
<evidence type="ECO:0000256" key="1">
    <source>
        <dbReference type="ARBA" id="ARBA00004653"/>
    </source>
</evidence>
<dbReference type="GO" id="GO:0005829">
    <property type="term" value="C:cytosol"/>
    <property type="evidence" value="ECO:0007669"/>
    <property type="project" value="GOC"/>
</dbReference>
<dbReference type="GO" id="GO:0000139">
    <property type="term" value="C:Golgi membrane"/>
    <property type="evidence" value="ECO:0007669"/>
    <property type="project" value="UniProtKB-SubCell"/>
</dbReference>
<evidence type="ECO:0000256" key="5">
    <source>
        <dbReference type="ARBA" id="ARBA00023136"/>
    </source>
</evidence>
<dbReference type="InterPro" id="IPR007305">
    <property type="entry name" value="Vesicle_transpt_Got1/SFT2"/>
</dbReference>
<evidence type="ECO:0000256" key="3">
    <source>
        <dbReference type="ARBA" id="ARBA00022989"/>
    </source>
</evidence>
<dbReference type="GO" id="GO:0006888">
    <property type="term" value="P:endoplasmic reticulum to Golgi vesicle-mediated transport"/>
    <property type="evidence" value="ECO:0007669"/>
    <property type="project" value="InterPro"/>
</dbReference>
<evidence type="ECO:0000256" key="6">
    <source>
        <dbReference type="ARBA" id="ARBA00025799"/>
    </source>
</evidence>
<comment type="subcellular location">
    <subcellularLocation>
        <location evidence="1">Golgi apparatus membrane</location>
        <topology evidence="1">Multi-pass membrane protein</topology>
    </subcellularLocation>
</comment>
<protein>
    <recommendedName>
        <fullName evidence="9">Vesicle transport protein</fullName>
    </recommendedName>
</protein>
<feature type="transmembrane region" description="Helical" evidence="7">
    <location>
        <begin position="7"/>
        <end position="27"/>
    </location>
</feature>
<dbReference type="GO" id="GO:0042147">
    <property type="term" value="P:retrograde transport, endosome to Golgi"/>
    <property type="evidence" value="ECO:0007669"/>
    <property type="project" value="InterPro"/>
</dbReference>
<feature type="transmembrane region" description="Helical" evidence="7">
    <location>
        <begin position="63"/>
        <end position="82"/>
    </location>
</feature>
<keyword evidence="3 7" id="KW-1133">Transmembrane helix</keyword>
<dbReference type="PANTHER" id="PTHR21493">
    <property type="entry name" value="CGI-141-RELATED/LIPASE CONTAINING PROTEIN"/>
    <property type="match status" value="1"/>
</dbReference>
<feature type="transmembrane region" description="Helical" evidence="7">
    <location>
        <begin position="88"/>
        <end position="106"/>
    </location>
</feature>
<organism evidence="8">
    <name type="scientific">Arcella intermedia</name>
    <dbReference type="NCBI Taxonomy" id="1963864"/>
    <lineage>
        <taxon>Eukaryota</taxon>
        <taxon>Amoebozoa</taxon>
        <taxon>Tubulinea</taxon>
        <taxon>Elardia</taxon>
        <taxon>Arcellinida</taxon>
        <taxon>Sphaerothecina</taxon>
        <taxon>Arcellidae</taxon>
        <taxon>Arcella</taxon>
    </lineage>
</organism>
<dbReference type="AlphaFoldDB" id="A0A6B2LR74"/>
<accession>A0A6B2LR74</accession>
<name>A0A6B2LR74_9EUKA</name>
<feature type="transmembrane region" description="Helical" evidence="7">
    <location>
        <begin position="33"/>
        <end position="51"/>
    </location>
</feature>
<evidence type="ECO:0000256" key="2">
    <source>
        <dbReference type="ARBA" id="ARBA00022692"/>
    </source>
</evidence>
<keyword evidence="2 7" id="KW-0812">Transmembrane</keyword>
<evidence type="ECO:0008006" key="9">
    <source>
        <dbReference type="Google" id="ProtNLM"/>
    </source>
</evidence>
<keyword evidence="4" id="KW-0333">Golgi apparatus</keyword>
<sequence length="135" mass="14926">MSDNQKIGAFLTLFGVIFTFLGVVLFFDRGLLAIGNIAFLIGITMIIGPTKTRKWLMQKSKRAGTACFLGGILLVLWGWTFFGLIIEIFGFINLFGNFFPIAFAFMRRIPVIGHILNLPGVSQIVDKIIGNSLPV</sequence>
<reference evidence="8" key="1">
    <citation type="journal article" date="2020" name="J. Eukaryot. Microbiol.">
        <title>De novo Sequencing, Assembly and Annotation of the Transcriptome for the Free-Living Testate Amoeba Arcella intermedia.</title>
        <authorList>
            <person name="Ribeiro G.M."/>
            <person name="Porfirio-Sousa A.L."/>
            <person name="Maurer-Alcala X.X."/>
            <person name="Katz L.A."/>
            <person name="Lahr D.J.G."/>
        </authorList>
    </citation>
    <scope>NUCLEOTIDE SEQUENCE</scope>
</reference>
<dbReference type="PANTHER" id="PTHR21493:SF9">
    <property type="entry name" value="GOLGI TRANSPORT PROTEIN 1-RELATED"/>
    <property type="match status" value="1"/>
</dbReference>
<dbReference type="Pfam" id="PF04178">
    <property type="entry name" value="Got1"/>
    <property type="match status" value="1"/>
</dbReference>